<name>A0A8S9TTV9_PHYIN</name>
<protein>
    <submittedName>
        <fullName evidence="1">Uncharacterized protein</fullName>
    </submittedName>
</protein>
<accession>A0A8S9TTV9</accession>
<comment type="caution">
    <text evidence="1">The sequence shown here is derived from an EMBL/GenBank/DDBJ whole genome shotgun (WGS) entry which is preliminary data.</text>
</comment>
<dbReference type="AlphaFoldDB" id="A0A8S9TTV9"/>
<gene>
    <name evidence="1" type="ORF">GN958_ATG19357</name>
</gene>
<dbReference type="EMBL" id="JAACNO010002739">
    <property type="protein sequence ID" value="KAF4131413.1"/>
    <property type="molecule type" value="Genomic_DNA"/>
</dbReference>
<sequence length="61" mass="7063">MTRDPNSDEMTRRAVINAALGNVGFSDPNQARNDRRKEIAYIRQQVKRLHADLQGLEGRRR</sequence>
<organism evidence="1 2">
    <name type="scientific">Phytophthora infestans</name>
    <name type="common">Potato late blight agent</name>
    <name type="synonym">Botrytis infestans</name>
    <dbReference type="NCBI Taxonomy" id="4787"/>
    <lineage>
        <taxon>Eukaryota</taxon>
        <taxon>Sar</taxon>
        <taxon>Stramenopiles</taxon>
        <taxon>Oomycota</taxon>
        <taxon>Peronosporomycetes</taxon>
        <taxon>Peronosporales</taxon>
        <taxon>Peronosporaceae</taxon>
        <taxon>Phytophthora</taxon>
    </lineage>
</organism>
<dbReference type="Proteomes" id="UP000704712">
    <property type="component" value="Unassembled WGS sequence"/>
</dbReference>
<evidence type="ECO:0000313" key="2">
    <source>
        <dbReference type="Proteomes" id="UP000704712"/>
    </source>
</evidence>
<evidence type="ECO:0000313" key="1">
    <source>
        <dbReference type="EMBL" id="KAF4131413.1"/>
    </source>
</evidence>
<reference evidence="1" key="1">
    <citation type="submission" date="2020-03" db="EMBL/GenBank/DDBJ databases">
        <title>Hybrid Assembly of Korean Phytophthora infestans isolates.</title>
        <authorList>
            <person name="Prokchorchik M."/>
            <person name="Lee Y."/>
            <person name="Seo J."/>
            <person name="Cho J.-H."/>
            <person name="Park Y.-E."/>
            <person name="Jang D.-C."/>
            <person name="Im J.-S."/>
            <person name="Choi J.-G."/>
            <person name="Park H.-J."/>
            <person name="Lee G.-B."/>
            <person name="Lee Y.-G."/>
            <person name="Hong S.-Y."/>
            <person name="Cho K."/>
            <person name="Sohn K.H."/>
        </authorList>
    </citation>
    <scope>NUCLEOTIDE SEQUENCE</scope>
    <source>
        <strain evidence="1">KR_2_A2</strain>
    </source>
</reference>
<proteinExistence type="predicted"/>